<reference evidence="2 3" key="1">
    <citation type="submission" date="2019-03" db="EMBL/GenBank/DDBJ databases">
        <title>First draft genome of Liparis tanakae, snailfish: a comprehensive survey of snailfish specific genes.</title>
        <authorList>
            <person name="Kim W."/>
            <person name="Song I."/>
            <person name="Jeong J.-H."/>
            <person name="Kim D."/>
            <person name="Kim S."/>
            <person name="Ryu S."/>
            <person name="Song J.Y."/>
            <person name="Lee S.K."/>
        </authorList>
    </citation>
    <scope>NUCLEOTIDE SEQUENCE [LARGE SCALE GENOMIC DNA]</scope>
    <source>
        <tissue evidence="2">Muscle</tissue>
    </source>
</reference>
<name>A0A4Z2EAF8_9TELE</name>
<dbReference type="AlphaFoldDB" id="A0A4Z2EAF8"/>
<evidence type="ECO:0000256" key="1">
    <source>
        <dbReference type="SAM" id="MobiDB-lite"/>
    </source>
</evidence>
<feature type="compositionally biased region" description="Gly residues" evidence="1">
    <location>
        <begin position="58"/>
        <end position="70"/>
    </location>
</feature>
<sequence>MKKKNSDEAPPGVGPPPPRPPPEARRGANGVVARPGEEEPGEARVQVVLPPEEAGQRGQEGAGAEGGGAKGVPEERGQAGAGCHMTALPAELMGRLVELRSNQPHSHLHNQIYTHAFISGLSIDY</sequence>
<gene>
    <name evidence="2" type="ORF">EYF80_064165</name>
</gene>
<organism evidence="2 3">
    <name type="scientific">Liparis tanakae</name>
    <name type="common">Tanaka's snailfish</name>
    <dbReference type="NCBI Taxonomy" id="230148"/>
    <lineage>
        <taxon>Eukaryota</taxon>
        <taxon>Metazoa</taxon>
        <taxon>Chordata</taxon>
        <taxon>Craniata</taxon>
        <taxon>Vertebrata</taxon>
        <taxon>Euteleostomi</taxon>
        <taxon>Actinopterygii</taxon>
        <taxon>Neopterygii</taxon>
        <taxon>Teleostei</taxon>
        <taxon>Neoteleostei</taxon>
        <taxon>Acanthomorphata</taxon>
        <taxon>Eupercaria</taxon>
        <taxon>Perciformes</taxon>
        <taxon>Cottioidei</taxon>
        <taxon>Cottales</taxon>
        <taxon>Liparidae</taxon>
        <taxon>Liparis</taxon>
    </lineage>
</organism>
<feature type="region of interest" description="Disordered" evidence="1">
    <location>
        <begin position="1"/>
        <end position="79"/>
    </location>
</feature>
<dbReference type="Proteomes" id="UP000314294">
    <property type="component" value="Unassembled WGS sequence"/>
</dbReference>
<proteinExistence type="predicted"/>
<protein>
    <submittedName>
        <fullName evidence="2">Uncharacterized protein</fullName>
    </submittedName>
</protein>
<accession>A0A4Z2EAF8</accession>
<comment type="caution">
    <text evidence="2">The sequence shown here is derived from an EMBL/GenBank/DDBJ whole genome shotgun (WGS) entry which is preliminary data.</text>
</comment>
<dbReference type="EMBL" id="SRLO01011858">
    <property type="protein sequence ID" value="TNN25703.1"/>
    <property type="molecule type" value="Genomic_DNA"/>
</dbReference>
<evidence type="ECO:0000313" key="3">
    <source>
        <dbReference type="Proteomes" id="UP000314294"/>
    </source>
</evidence>
<feature type="compositionally biased region" description="Pro residues" evidence="1">
    <location>
        <begin position="12"/>
        <end position="21"/>
    </location>
</feature>
<evidence type="ECO:0000313" key="2">
    <source>
        <dbReference type="EMBL" id="TNN25703.1"/>
    </source>
</evidence>
<keyword evidence="3" id="KW-1185">Reference proteome</keyword>